<organism evidence="1 2">
    <name type="scientific">Austropuccinia psidii MF-1</name>
    <dbReference type="NCBI Taxonomy" id="1389203"/>
    <lineage>
        <taxon>Eukaryota</taxon>
        <taxon>Fungi</taxon>
        <taxon>Dikarya</taxon>
        <taxon>Basidiomycota</taxon>
        <taxon>Pucciniomycotina</taxon>
        <taxon>Pucciniomycetes</taxon>
        <taxon>Pucciniales</taxon>
        <taxon>Sphaerophragmiaceae</taxon>
        <taxon>Austropuccinia</taxon>
    </lineage>
</organism>
<name>A0A9Q3HZY4_9BASI</name>
<sequence>MILANLSINNINDQLSNLKEYVLEILHNKTFFATPFQNIDKERKNLEEEIVAKVNQIQNNYDPDSPMHRNFKHLTEGKISVKETPTPFSEENKITPRDILKLEEWPKFTGDREYNYIELIRKIYILQEDFHIPDGIIVAELHSLFTITLNKLYYKIRK</sequence>
<dbReference type="AlphaFoldDB" id="A0A9Q3HZY4"/>
<protein>
    <submittedName>
        <fullName evidence="1">Uncharacterized protein</fullName>
    </submittedName>
</protein>
<dbReference type="Proteomes" id="UP000765509">
    <property type="component" value="Unassembled WGS sequence"/>
</dbReference>
<dbReference type="EMBL" id="AVOT02030992">
    <property type="protein sequence ID" value="MBW0524351.1"/>
    <property type="molecule type" value="Genomic_DNA"/>
</dbReference>
<gene>
    <name evidence="1" type="ORF">O181_064066</name>
</gene>
<accession>A0A9Q3HZY4</accession>
<reference evidence="1" key="1">
    <citation type="submission" date="2021-03" db="EMBL/GenBank/DDBJ databases">
        <title>Draft genome sequence of rust myrtle Austropuccinia psidii MF-1, a brazilian biotype.</title>
        <authorList>
            <person name="Quecine M.C."/>
            <person name="Pachon D.M.R."/>
            <person name="Bonatelli M.L."/>
            <person name="Correr F.H."/>
            <person name="Franceschini L.M."/>
            <person name="Leite T.F."/>
            <person name="Margarido G.R.A."/>
            <person name="Almeida C.A."/>
            <person name="Ferrarezi J.A."/>
            <person name="Labate C.A."/>
        </authorList>
    </citation>
    <scope>NUCLEOTIDE SEQUENCE</scope>
    <source>
        <strain evidence="1">MF-1</strain>
    </source>
</reference>
<evidence type="ECO:0000313" key="2">
    <source>
        <dbReference type="Proteomes" id="UP000765509"/>
    </source>
</evidence>
<comment type="caution">
    <text evidence="1">The sequence shown here is derived from an EMBL/GenBank/DDBJ whole genome shotgun (WGS) entry which is preliminary data.</text>
</comment>
<keyword evidence="2" id="KW-1185">Reference proteome</keyword>
<proteinExistence type="predicted"/>
<evidence type="ECO:0000313" key="1">
    <source>
        <dbReference type="EMBL" id="MBW0524351.1"/>
    </source>
</evidence>